<reference evidence="15 16" key="1">
    <citation type="submission" date="2023-07" db="EMBL/GenBank/DDBJ databases">
        <title>Sorghum-associated microbial communities from plants grown in Nebraska, USA.</title>
        <authorList>
            <person name="Schachtman D."/>
        </authorList>
    </citation>
    <scope>NUCLEOTIDE SEQUENCE [LARGE SCALE GENOMIC DNA]</scope>
    <source>
        <strain evidence="15 16">BE313</strain>
    </source>
</reference>
<comment type="caution">
    <text evidence="15">The sequence shown here is derived from an EMBL/GenBank/DDBJ whole genome shotgun (WGS) entry which is preliminary data.</text>
</comment>
<feature type="domain" description="TonB-dependent receptor plug" evidence="14">
    <location>
        <begin position="67"/>
        <end position="167"/>
    </location>
</feature>
<evidence type="ECO:0000259" key="13">
    <source>
        <dbReference type="Pfam" id="PF00593"/>
    </source>
</evidence>
<dbReference type="Proteomes" id="UP001180487">
    <property type="component" value="Unassembled WGS sequence"/>
</dbReference>
<feature type="chain" id="PRO_5045843024" evidence="12">
    <location>
        <begin position="23"/>
        <end position="707"/>
    </location>
</feature>
<dbReference type="InterPro" id="IPR012910">
    <property type="entry name" value="Plug_dom"/>
</dbReference>
<keyword evidence="8 15" id="KW-0675">Receptor</keyword>
<dbReference type="SUPFAM" id="SSF56935">
    <property type="entry name" value="Porins"/>
    <property type="match status" value="1"/>
</dbReference>
<feature type="signal peptide" evidence="12">
    <location>
        <begin position="1"/>
        <end position="22"/>
    </location>
</feature>
<keyword evidence="16" id="KW-1185">Reference proteome</keyword>
<dbReference type="NCBIfam" id="TIGR01783">
    <property type="entry name" value="TonB-siderophor"/>
    <property type="match status" value="1"/>
</dbReference>
<evidence type="ECO:0000259" key="14">
    <source>
        <dbReference type="Pfam" id="PF07715"/>
    </source>
</evidence>
<evidence type="ECO:0000313" key="15">
    <source>
        <dbReference type="EMBL" id="MDR7375734.1"/>
    </source>
</evidence>
<evidence type="ECO:0000256" key="11">
    <source>
        <dbReference type="RuleBase" id="RU003357"/>
    </source>
</evidence>
<dbReference type="PANTHER" id="PTHR32552:SF82">
    <property type="entry name" value="FCUA PROTEIN"/>
    <property type="match status" value="1"/>
</dbReference>
<dbReference type="InterPro" id="IPR039426">
    <property type="entry name" value="TonB-dep_rcpt-like"/>
</dbReference>
<dbReference type="CDD" id="cd01347">
    <property type="entry name" value="ligand_gated_channel"/>
    <property type="match status" value="1"/>
</dbReference>
<evidence type="ECO:0000256" key="9">
    <source>
        <dbReference type="ARBA" id="ARBA00023237"/>
    </source>
</evidence>
<evidence type="ECO:0000256" key="7">
    <source>
        <dbReference type="ARBA" id="ARBA00023136"/>
    </source>
</evidence>
<gene>
    <name evidence="15" type="ORF">J2X19_000392</name>
</gene>
<accession>A0ABU2C338</accession>
<dbReference type="InterPro" id="IPR036942">
    <property type="entry name" value="Beta-barrel_TonB_sf"/>
</dbReference>
<dbReference type="PROSITE" id="PS52016">
    <property type="entry name" value="TONB_DEPENDENT_REC_3"/>
    <property type="match status" value="1"/>
</dbReference>
<keyword evidence="9 10" id="KW-0998">Cell outer membrane</keyword>
<name>A0ABU2C338_9BURK</name>
<organism evidence="15 16">
    <name type="scientific">Rhodoferax ferrireducens</name>
    <dbReference type="NCBI Taxonomy" id="192843"/>
    <lineage>
        <taxon>Bacteria</taxon>
        <taxon>Pseudomonadati</taxon>
        <taxon>Pseudomonadota</taxon>
        <taxon>Betaproteobacteria</taxon>
        <taxon>Burkholderiales</taxon>
        <taxon>Comamonadaceae</taxon>
        <taxon>Rhodoferax</taxon>
    </lineage>
</organism>
<keyword evidence="12" id="KW-0732">Signal</keyword>
<dbReference type="RefSeq" id="WP_310370157.1">
    <property type="nucleotide sequence ID" value="NZ_JAVDXT010000001.1"/>
</dbReference>
<keyword evidence="3 10" id="KW-0813">Transport</keyword>
<dbReference type="Pfam" id="PF07715">
    <property type="entry name" value="Plug"/>
    <property type="match status" value="1"/>
</dbReference>
<dbReference type="Gene3D" id="2.170.130.10">
    <property type="entry name" value="TonB-dependent receptor, plug domain"/>
    <property type="match status" value="1"/>
</dbReference>
<evidence type="ECO:0000256" key="4">
    <source>
        <dbReference type="ARBA" id="ARBA00022452"/>
    </source>
</evidence>
<comment type="similarity">
    <text evidence="2 10 11">Belongs to the TonB-dependent receptor family.</text>
</comment>
<evidence type="ECO:0000256" key="1">
    <source>
        <dbReference type="ARBA" id="ARBA00004571"/>
    </source>
</evidence>
<evidence type="ECO:0000256" key="8">
    <source>
        <dbReference type="ARBA" id="ARBA00023170"/>
    </source>
</evidence>
<evidence type="ECO:0000256" key="6">
    <source>
        <dbReference type="ARBA" id="ARBA00023077"/>
    </source>
</evidence>
<evidence type="ECO:0000256" key="5">
    <source>
        <dbReference type="ARBA" id="ARBA00022692"/>
    </source>
</evidence>
<evidence type="ECO:0000256" key="10">
    <source>
        <dbReference type="PROSITE-ProRule" id="PRU01360"/>
    </source>
</evidence>
<dbReference type="PANTHER" id="PTHR32552">
    <property type="entry name" value="FERRICHROME IRON RECEPTOR-RELATED"/>
    <property type="match status" value="1"/>
</dbReference>
<keyword evidence="7 10" id="KW-0472">Membrane</keyword>
<dbReference type="InterPro" id="IPR010105">
    <property type="entry name" value="TonB_sidphr_rcpt"/>
</dbReference>
<dbReference type="InterPro" id="IPR000531">
    <property type="entry name" value="Beta-barrel_TonB"/>
</dbReference>
<evidence type="ECO:0000256" key="3">
    <source>
        <dbReference type="ARBA" id="ARBA00022448"/>
    </source>
</evidence>
<dbReference type="EMBL" id="JAVDXT010000001">
    <property type="protein sequence ID" value="MDR7375734.1"/>
    <property type="molecule type" value="Genomic_DNA"/>
</dbReference>
<keyword evidence="6 11" id="KW-0798">TonB box</keyword>
<dbReference type="Pfam" id="PF00593">
    <property type="entry name" value="TonB_dep_Rec_b-barrel"/>
    <property type="match status" value="1"/>
</dbReference>
<evidence type="ECO:0000313" key="16">
    <source>
        <dbReference type="Proteomes" id="UP001180487"/>
    </source>
</evidence>
<keyword evidence="4 10" id="KW-1134">Transmembrane beta strand</keyword>
<dbReference type="InterPro" id="IPR037066">
    <property type="entry name" value="Plug_dom_sf"/>
</dbReference>
<keyword evidence="5 10" id="KW-0812">Transmembrane</keyword>
<comment type="subcellular location">
    <subcellularLocation>
        <location evidence="1 10">Cell outer membrane</location>
        <topology evidence="1 10">Multi-pass membrane protein</topology>
    </subcellularLocation>
</comment>
<evidence type="ECO:0000256" key="12">
    <source>
        <dbReference type="SAM" id="SignalP"/>
    </source>
</evidence>
<evidence type="ECO:0000256" key="2">
    <source>
        <dbReference type="ARBA" id="ARBA00009810"/>
    </source>
</evidence>
<dbReference type="Gene3D" id="2.40.170.20">
    <property type="entry name" value="TonB-dependent receptor, beta-barrel domain"/>
    <property type="match status" value="1"/>
</dbReference>
<proteinExistence type="inferred from homology"/>
<feature type="domain" description="TonB-dependent receptor-like beta-barrel" evidence="13">
    <location>
        <begin position="290"/>
        <end position="678"/>
    </location>
</feature>
<protein>
    <submittedName>
        <fullName evidence="15">Iron complex outermembrane receptor protein</fullName>
    </submittedName>
</protein>
<sequence>MPRSFPLRHLPFVLSLAYGSHAAVAQQAQPAQPADTPALSAVTVRAATAQGFVPNTVEAGSFRGSDIMDVPSTVNVVTREVLELQGAAGLYDALRNTAGVTRQQNGGETWDQLVIRGIGVENRTNYRLNGSVPVLNFSQIPMENKERVEVLKGASALYYGFTSPAGIVNLVTKRASAQPVTSLGLVVDQYGKALASVDVGRRLGDEQQYGLRVNAAGGALGSYLDGVGNGGRSFASAAFDWRVTNRLSLKADLDYDHRKTTEQVGVALRTAVNGAITLPNPVDAKKLVGPNWSSFDADTRNAQLRADYTLSDNWALTVEAGQSHVERGRQLAIFSFANDAGVASGAGSIRGNIQNLEAQTDLLRAELFGSFATFGIQHGLTLGATRTRFSQSPIYQQNYTIASQNLYNPLPITTVTFGAVPTTATTAALDTQDTGLYALDQLQLSSQWQLMLGLRHSRYQSDQGSAHYDASKTTPMAALVYKLSPAVSLYTSYANGLEQGDTAPTGTANVGERMAPGVSKQKELGMRWRTAGGTLLSSALFHISRPGYYTNSSNVYTADGRQNYTGVELSTQGQLTSQLSWQTSAQWLDAEFRNINASYNGKSPENTAKQTGSVFLSYALASVPGLSVNGGAYYTGRRPVNDLNQAWLGGVTLYSLGARYATRLAGYQTSWQLNVDNVAGKEYWAAGGTRLAAGAPRTAKLAFKLDL</sequence>